<dbReference type="GO" id="GO:0031982">
    <property type="term" value="C:vesicle"/>
    <property type="evidence" value="ECO:0007669"/>
    <property type="project" value="TreeGrafter"/>
</dbReference>
<sequence length="131" mass="14276">MTGILQFLCTLLFSSLVVALPPGAVVDVDSNNHEVQACASFALGSFNEFNKDPHLYVITKFFSVKMANIGGGEYNMEVEVRKTKCLKGSKADPSSCNALIDPEAKPLRCNFVVLSTPWKDMRTLIQSSCAP</sequence>
<evidence type="ECO:0000313" key="7">
    <source>
        <dbReference type="EMBL" id="KAJ8282275.1"/>
    </source>
</evidence>
<evidence type="ECO:0000313" key="8">
    <source>
        <dbReference type="Proteomes" id="UP001152803"/>
    </source>
</evidence>
<dbReference type="SMART" id="SM00043">
    <property type="entry name" value="CY"/>
    <property type="match status" value="1"/>
</dbReference>
<evidence type="ECO:0000256" key="3">
    <source>
        <dbReference type="ARBA" id="ARBA00022704"/>
    </source>
</evidence>
<proteinExistence type="inferred from homology"/>
<dbReference type="EMBL" id="JAFJMO010000003">
    <property type="protein sequence ID" value="KAJ8282275.1"/>
    <property type="molecule type" value="Genomic_DNA"/>
</dbReference>
<dbReference type="Proteomes" id="UP001152803">
    <property type="component" value="Unassembled WGS sequence"/>
</dbReference>
<keyword evidence="8" id="KW-1185">Reference proteome</keyword>
<dbReference type="InterPro" id="IPR000010">
    <property type="entry name" value="Cystatin_dom"/>
</dbReference>
<comment type="caution">
    <text evidence="7">The sequence shown here is derived from an EMBL/GenBank/DDBJ whole genome shotgun (WGS) entry which is preliminary data.</text>
</comment>
<feature type="signal peptide" evidence="5">
    <location>
        <begin position="1"/>
        <end position="19"/>
    </location>
</feature>
<dbReference type="Gene3D" id="3.10.450.10">
    <property type="match status" value="1"/>
</dbReference>
<gene>
    <name evidence="7" type="ORF">COCON_G00047940</name>
</gene>
<evidence type="ECO:0000259" key="6">
    <source>
        <dbReference type="SMART" id="SM00043"/>
    </source>
</evidence>
<evidence type="ECO:0000256" key="5">
    <source>
        <dbReference type="SAM" id="SignalP"/>
    </source>
</evidence>
<dbReference type="InterPro" id="IPR046350">
    <property type="entry name" value="Cystatin_sf"/>
</dbReference>
<dbReference type="AlphaFoldDB" id="A0A9Q1DUY8"/>
<protein>
    <recommendedName>
        <fullName evidence="6">Cystatin domain-containing protein</fullName>
    </recommendedName>
</protein>
<keyword evidence="3" id="KW-0789">Thiol protease inhibitor</keyword>
<feature type="domain" description="Cystatin" evidence="6">
    <location>
        <begin position="20"/>
        <end position="130"/>
    </location>
</feature>
<name>A0A9Q1DUY8_CONCO</name>
<dbReference type="GO" id="GO:0005615">
    <property type="term" value="C:extracellular space"/>
    <property type="evidence" value="ECO:0007669"/>
    <property type="project" value="TreeGrafter"/>
</dbReference>
<evidence type="ECO:0000256" key="1">
    <source>
        <dbReference type="ARBA" id="ARBA00009403"/>
    </source>
</evidence>
<feature type="chain" id="PRO_5040395093" description="Cystatin domain-containing protein" evidence="5">
    <location>
        <begin position="20"/>
        <end position="131"/>
    </location>
</feature>
<keyword evidence="5" id="KW-0732">Signal</keyword>
<dbReference type="Pfam" id="PF00031">
    <property type="entry name" value="Cystatin"/>
    <property type="match status" value="1"/>
</dbReference>
<reference evidence="7" key="1">
    <citation type="journal article" date="2023" name="Science">
        <title>Genome structures resolve the early diversification of teleost fishes.</title>
        <authorList>
            <person name="Parey E."/>
            <person name="Louis A."/>
            <person name="Montfort J."/>
            <person name="Bouchez O."/>
            <person name="Roques C."/>
            <person name="Iampietro C."/>
            <person name="Lluch J."/>
            <person name="Castinel A."/>
            <person name="Donnadieu C."/>
            <person name="Desvignes T."/>
            <person name="Floi Bucao C."/>
            <person name="Jouanno E."/>
            <person name="Wen M."/>
            <person name="Mejri S."/>
            <person name="Dirks R."/>
            <person name="Jansen H."/>
            <person name="Henkel C."/>
            <person name="Chen W.J."/>
            <person name="Zahm M."/>
            <person name="Cabau C."/>
            <person name="Klopp C."/>
            <person name="Thompson A.W."/>
            <person name="Robinson-Rechavi M."/>
            <person name="Braasch I."/>
            <person name="Lecointre G."/>
            <person name="Bobe J."/>
            <person name="Postlethwait J.H."/>
            <person name="Berthelot C."/>
            <person name="Roest Crollius H."/>
            <person name="Guiguen Y."/>
        </authorList>
    </citation>
    <scope>NUCLEOTIDE SEQUENCE</scope>
    <source>
        <strain evidence="7">Concon-B</strain>
    </source>
</reference>
<dbReference type="OrthoDB" id="8886803at2759"/>
<accession>A0A9Q1DUY8</accession>
<comment type="similarity">
    <text evidence="1">Belongs to the cystatin family.</text>
</comment>
<dbReference type="SUPFAM" id="SSF54403">
    <property type="entry name" value="Cystatin/monellin"/>
    <property type="match status" value="1"/>
</dbReference>
<dbReference type="FunFam" id="3.10.450.10:FF:000004">
    <property type="entry name" value="Cystatin C"/>
    <property type="match status" value="1"/>
</dbReference>
<dbReference type="GO" id="GO:0004869">
    <property type="term" value="F:cysteine-type endopeptidase inhibitor activity"/>
    <property type="evidence" value="ECO:0007669"/>
    <property type="project" value="UniProtKB-KW"/>
</dbReference>
<keyword evidence="2" id="KW-0646">Protease inhibitor</keyword>
<keyword evidence="4" id="KW-1015">Disulfide bond</keyword>
<dbReference type="PANTHER" id="PTHR46186">
    <property type="entry name" value="CYSTATIN"/>
    <property type="match status" value="1"/>
</dbReference>
<organism evidence="7 8">
    <name type="scientific">Conger conger</name>
    <name type="common">Conger eel</name>
    <name type="synonym">Muraena conger</name>
    <dbReference type="NCBI Taxonomy" id="82655"/>
    <lineage>
        <taxon>Eukaryota</taxon>
        <taxon>Metazoa</taxon>
        <taxon>Chordata</taxon>
        <taxon>Craniata</taxon>
        <taxon>Vertebrata</taxon>
        <taxon>Euteleostomi</taxon>
        <taxon>Actinopterygii</taxon>
        <taxon>Neopterygii</taxon>
        <taxon>Teleostei</taxon>
        <taxon>Anguilliformes</taxon>
        <taxon>Congridae</taxon>
        <taxon>Conger</taxon>
    </lineage>
</organism>
<dbReference type="GO" id="GO:0005737">
    <property type="term" value="C:cytoplasm"/>
    <property type="evidence" value="ECO:0007669"/>
    <property type="project" value="TreeGrafter"/>
</dbReference>
<dbReference type="PANTHER" id="PTHR46186:SF2">
    <property type="entry name" value="CYSTATIN"/>
    <property type="match status" value="1"/>
</dbReference>
<evidence type="ECO:0000256" key="2">
    <source>
        <dbReference type="ARBA" id="ARBA00022690"/>
    </source>
</evidence>
<evidence type="ECO:0000256" key="4">
    <source>
        <dbReference type="ARBA" id="ARBA00023157"/>
    </source>
</evidence>
<dbReference type="CDD" id="cd00042">
    <property type="entry name" value="CY"/>
    <property type="match status" value="1"/>
</dbReference>